<reference evidence="3 4" key="1">
    <citation type="submission" date="2019-10" db="EMBL/GenBank/DDBJ databases">
        <title>Georgenia wutianyii sp. nov. and Georgenia yuyongxinii sp. nov. isolated from plateau pika (Ochotona curzoniae) in the Qinghai-Tibet plateau of China.</title>
        <authorList>
            <person name="Tian Z."/>
        </authorList>
    </citation>
    <scope>NUCLEOTIDE SEQUENCE [LARGE SCALE GENOMIC DNA]</scope>
    <source>
        <strain evidence="3 4">JCM 15130</strain>
    </source>
</reference>
<comment type="caution">
    <text evidence="3">The sequence shown here is derived from an EMBL/GenBank/DDBJ whole genome shotgun (WGS) entry which is preliminary data.</text>
</comment>
<gene>
    <name evidence="3" type="ORF">GB882_05860</name>
</gene>
<sequence>MSTDDAVRRLLRDALEVYGEDPEAAALLRGYTERLDGPLRVAVAGMVKAGKSTLLNAVLGEELAPTDTGECTRVVTWYRHGPVPRVTLHPVAGEPRQLPVRRVDGRLRLDLGGLPAEAVARLVVDWPTTSLRELTLIDTPGIASLSTDVSARATAFLTPDDAPSEADAVVYLLRHLHGSDIHFLESFRDAAAGRSGTVNALAVLSRADEVGAGRLDTMVSAWDVAARYREDPVLRRLALAVVPVAGLLAQSARTLRQAEFSALRALAGLPREERERLLLSADRFAHAAGAPVDPEVRAALLERFGMFGLRLAMVLIRSGIDDPTELARDLARRSGLGELQRLLDGQFQARAAQLKARTTLVGLEALLRERPRAGAERLAAEVERVQAGAHEFRELRLLAAARTSGLPVPAALGAEAERLVGGAGVGAARRLGLADDAAPADVREHALAALRRWRTLAASPLTDRATAAVCEVVARSCEGLVAAAGGVERQRLVLRAEPAGRGRPAGARTADTAAGPVTPGTPAPRGTSASPRARG</sequence>
<accession>A0A7J9UUA2</accession>
<name>A0A7J9UUA2_9MICO</name>
<dbReference type="AlphaFoldDB" id="A0A7J9UUA2"/>
<proteinExistence type="predicted"/>
<feature type="region of interest" description="Disordered" evidence="1">
    <location>
        <begin position="498"/>
        <end position="535"/>
    </location>
</feature>
<dbReference type="Proteomes" id="UP000429644">
    <property type="component" value="Unassembled WGS sequence"/>
</dbReference>
<dbReference type="Pfam" id="PF00350">
    <property type="entry name" value="Dynamin_N"/>
    <property type="match status" value="1"/>
</dbReference>
<dbReference type="InterPro" id="IPR045063">
    <property type="entry name" value="Dynamin_N"/>
</dbReference>
<evidence type="ECO:0000256" key="1">
    <source>
        <dbReference type="SAM" id="MobiDB-lite"/>
    </source>
</evidence>
<feature type="compositionally biased region" description="Low complexity" evidence="1">
    <location>
        <begin position="498"/>
        <end position="527"/>
    </location>
</feature>
<evidence type="ECO:0000313" key="4">
    <source>
        <dbReference type="Proteomes" id="UP000429644"/>
    </source>
</evidence>
<dbReference type="OrthoDB" id="4379468at2"/>
<dbReference type="EMBL" id="WHPD01001284">
    <property type="protein sequence ID" value="MPV88188.1"/>
    <property type="molecule type" value="Genomic_DNA"/>
</dbReference>
<dbReference type="RefSeq" id="WP_152230825.1">
    <property type="nucleotide sequence ID" value="NZ_BAAAOT010000003.1"/>
</dbReference>
<protein>
    <submittedName>
        <fullName evidence="3">GTP-binding protein</fullName>
    </submittedName>
</protein>
<dbReference type="Gene3D" id="3.40.50.300">
    <property type="entry name" value="P-loop containing nucleotide triphosphate hydrolases"/>
    <property type="match status" value="1"/>
</dbReference>
<evidence type="ECO:0000313" key="3">
    <source>
        <dbReference type="EMBL" id="MPV88188.1"/>
    </source>
</evidence>
<keyword evidence="4" id="KW-1185">Reference proteome</keyword>
<evidence type="ECO:0000259" key="2">
    <source>
        <dbReference type="Pfam" id="PF00350"/>
    </source>
</evidence>
<dbReference type="InterPro" id="IPR027417">
    <property type="entry name" value="P-loop_NTPase"/>
</dbReference>
<organism evidence="3 4">
    <name type="scientific">Georgenia ruanii</name>
    <dbReference type="NCBI Taxonomy" id="348442"/>
    <lineage>
        <taxon>Bacteria</taxon>
        <taxon>Bacillati</taxon>
        <taxon>Actinomycetota</taxon>
        <taxon>Actinomycetes</taxon>
        <taxon>Micrococcales</taxon>
        <taxon>Bogoriellaceae</taxon>
        <taxon>Georgenia</taxon>
    </lineage>
</organism>
<dbReference type="SUPFAM" id="SSF52540">
    <property type="entry name" value="P-loop containing nucleoside triphosphate hydrolases"/>
    <property type="match status" value="1"/>
</dbReference>
<feature type="domain" description="Dynamin N-terminal" evidence="2">
    <location>
        <begin position="41"/>
        <end position="85"/>
    </location>
</feature>